<dbReference type="Proteomes" id="UP000070700">
    <property type="component" value="Unassembled WGS sequence"/>
</dbReference>
<protein>
    <recommendedName>
        <fullName evidence="4">BTB domain-containing protein</fullName>
    </recommendedName>
</protein>
<evidence type="ECO:0000256" key="1">
    <source>
        <dbReference type="SAM" id="MobiDB-lite"/>
    </source>
</evidence>
<dbReference type="GeneID" id="28830717"/>
<proteinExistence type="predicted"/>
<evidence type="ECO:0000313" key="3">
    <source>
        <dbReference type="Proteomes" id="UP000070700"/>
    </source>
</evidence>
<evidence type="ECO:0008006" key="4">
    <source>
        <dbReference type="Google" id="ProtNLM"/>
    </source>
</evidence>
<dbReference type="KEGG" id="psco:LY89DRAFT_743852"/>
<dbReference type="AlphaFoldDB" id="A0A132B2A2"/>
<organism evidence="2 3">
    <name type="scientific">Mollisia scopiformis</name>
    <name type="common">Conifer needle endophyte fungus</name>
    <name type="synonym">Phialocephala scopiformis</name>
    <dbReference type="NCBI Taxonomy" id="149040"/>
    <lineage>
        <taxon>Eukaryota</taxon>
        <taxon>Fungi</taxon>
        <taxon>Dikarya</taxon>
        <taxon>Ascomycota</taxon>
        <taxon>Pezizomycotina</taxon>
        <taxon>Leotiomycetes</taxon>
        <taxon>Helotiales</taxon>
        <taxon>Mollisiaceae</taxon>
        <taxon>Mollisia</taxon>
    </lineage>
</organism>
<dbReference type="RefSeq" id="XP_018060728.1">
    <property type="nucleotide sequence ID" value="XM_018220991.1"/>
</dbReference>
<dbReference type="OrthoDB" id="5275938at2759"/>
<feature type="region of interest" description="Disordered" evidence="1">
    <location>
        <begin position="1"/>
        <end position="20"/>
    </location>
</feature>
<evidence type="ECO:0000313" key="2">
    <source>
        <dbReference type="EMBL" id="KUJ06373.1"/>
    </source>
</evidence>
<keyword evidence="3" id="KW-1185">Reference proteome</keyword>
<dbReference type="EMBL" id="KQ947447">
    <property type="protein sequence ID" value="KUJ06373.1"/>
    <property type="molecule type" value="Genomic_DNA"/>
</dbReference>
<sequence>MSDPILNDDVATPSAEQEPHNPFIFPTGNICLLVKHDGRVVEGKVSSDSLCQASPVWKKFLFPPWKDHDLPHSIKQIDCTEDDSNALLILLNICHLKFKDVPQSLNYRNLLQVTILCDQYDCVDVVRPWLLPSMWLAYEEAESLKLGQERWLFIAWVFGRTQVFEKLAAHMVMNMNMHTSGEVTWLKMTPMPPGIIESILSCRKNLIDSLLRIPYSMLDRYEIVHMPYAIGITPTYTQRSKTSVCTMHGSSQPEACDALIYGSLVFRLGALRLFPRRKVEDLLLSVTGLSLALKATKLREYPKEHPTFGQPVTHEKCRGKEFSEQVDEVLAKPFDPVLEMHRMHLKALNS</sequence>
<dbReference type="InParanoid" id="A0A132B2A2"/>
<name>A0A132B2A2_MOLSC</name>
<accession>A0A132B2A2</accession>
<reference evidence="2 3" key="1">
    <citation type="submission" date="2015-10" db="EMBL/GenBank/DDBJ databases">
        <title>Full genome of DAOMC 229536 Phialocephala scopiformis, a fungal endophyte of spruce producing the potent anti-insectan compound rugulosin.</title>
        <authorList>
            <consortium name="DOE Joint Genome Institute"/>
            <person name="Walker A.K."/>
            <person name="Frasz S.L."/>
            <person name="Seifert K.A."/>
            <person name="Miller J.D."/>
            <person name="Mondo S.J."/>
            <person name="Labutti K."/>
            <person name="Lipzen A."/>
            <person name="Dockter R."/>
            <person name="Kennedy M."/>
            <person name="Grigoriev I.V."/>
            <person name="Spatafora J.W."/>
        </authorList>
    </citation>
    <scope>NUCLEOTIDE SEQUENCE [LARGE SCALE GENOMIC DNA]</scope>
    <source>
        <strain evidence="2 3">CBS 120377</strain>
    </source>
</reference>
<gene>
    <name evidence="2" type="ORF">LY89DRAFT_743852</name>
</gene>